<gene>
    <name evidence="4" type="ORF">A3O14_03505</name>
</gene>
<dbReference type="Pfam" id="PF01047">
    <property type="entry name" value="MarR"/>
    <property type="match status" value="1"/>
</dbReference>
<dbReference type="GO" id="GO:0003677">
    <property type="term" value="F:DNA binding"/>
    <property type="evidence" value="ECO:0007669"/>
    <property type="project" value="UniProtKB-KW"/>
</dbReference>
<dbReference type="RefSeq" id="WP_064208575.1">
    <property type="nucleotide sequence ID" value="NZ_LVKC01000015.1"/>
</dbReference>
<dbReference type="InterPro" id="IPR023187">
    <property type="entry name" value="Tscrpt_reg_MarR-type_CS"/>
</dbReference>
<evidence type="ECO:0000256" key="3">
    <source>
        <dbReference type="ARBA" id="ARBA00023163"/>
    </source>
</evidence>
<evidence type="ECO:0000313" key="5">
    <source>
        <dbReference type="Proteomes" id="UP000078520"/>
    </source>
</evidence>
<evidence type="ECO:0000313" key="4">
    <source>
        <dbReference type="EMBL" id="OAQ08562.1"/>
    </source>
</evidence>
<keyword evidence="1" id="KW-0805">Transcription regulation</keyword>
<protein>
    <submittedName>
        <fullName evidence="4">Uncharacterized protein</fullName>
    </submittedName>
</protein>
<dbReference type="PANTHER" id="PTHR42756:SF1">
    <property type="entry name" value="TRANSCRIPTIONAL REPRESSOR OF EMRAB OPERON"/>
    <property type="match status" value="1"/>
</dbReference>
<name>A0A179C3S4_9LACO</name>
<proteinExistence type="predicted"/>
<keyword evidence="3" id="KW-0804">Transcription</keyword>
<dbReference type="GO" id="GO:0003700">
    <property type="term" value="F:DNA-binding transcription factor activity"/>
    <property type="evidence" value="ECO:0007669"/>
    <property type="project" value="InterPro"/>
</dbReference>
<dbReference type="PROSITE" id="PS01117">
    <property type="entry name" value="HTH_MARR_1"/>
    <property type="match status" value="1"/>
</dbReference>
<organism evidence="4 5">
    <name type="scientific">Ligilactobacillus aviarius</name>
    <dbReference type="NCBI Taxonomy" id="1606"/>
    <lineage>
        <taxon>Bacteria</taxon>
        <taxon>Bacillati</taxon>
        <taxon>Bacillota</taxon>
        <taxon>Bacilli</taxon>
        <taxon>Lactobacillales</taxon>
        <taxon>Lactobacillaceae</taxon>
        <taxon>Ligilactobacillus</taxon>
    </lineage>
</organism>
<dbReference type="Gene3D" id="1.10.10.10">
    <property type="entry name" value="Winged helix-like DNA-binding domain superfamily/Winged helix DNA-binding domain"/>
    <property type="match status" value="1"/>
</dbReference>
<dbReference type="PRINTS" id="PR00598">
    <property type="entry name" value="HTHMARR"/>
</dbReference>
<dbReference type="SMART" id="SM00347">
    <property type="entry name" value="HTH_MARR"/>
    <property type="match status" value="1"/>
</dbReference>
<dbReference type="Proteomes" id="UP000078520">
    <property type="component" value="Unassembled WGS sequence"/>
</dbReference>
<dbReference type="AlphaFoldDB" id="A0A179C3S4"/>
<dbReference type="SUPFAM" id="SSF46785">
    <property type="entry name" value="Winged helix' DNA-binding domain"/>
    <property type="match status" value="1"/>
</dbReference>
<evidence type="ECO:0000256" key="1">
    <source>
        <dbReference type="ARBA" id="ARBA00023015"/>
    </source>
</evidence>
<dbReference type="PANTHER" id="PTHR42756">
    <property type="entry name" value="TRANSCRIPTIONAL REGULATOR, MARR"/>
    <property type="match status" value="1"/>
</dbReference>
<dbReference type="PROSITE" id="PS50995">
    <property type="entry name" value="HTH_MARR_2"/>
    <property type="match status" value="1"/>
</dbReference>
<dbReference type="OrthoDB" id="5461037at2"/>
<accession>A0A179C3S4</accession>
<sequence length="150" mass="17295">MEKDNLSIHDKLFLIYNLAMKLEKEKLSNSQFNDISVNDLHVIHIISLRKDITISQIAKLMAVSKPALTGNIDKLEKRGYIKRVPSKIDRRVINIALTKKGRLLCRLHNKAHVNFINLLLEDCNETDKLKLNITLDRLIDQLENKTGDKI</sequence>
<dbReference type="EMBL" id="LVKI01000009">
    <property type="protein sequence ID" value="OAQ08562.1"/>
    <property type="molecule type" value="Genomic_DNA"/>
</dbReference>
<reference evidence="5" key="1">
    <citation type="submission" date="2016-03" db="EMBL/GenBank/DDBJ databases">
        <authorList>
            <person name="Johnson T.J."/>
            <person name="Youmans B."/>
            <person name="Case K."/>
            <person name="Noll S."/>
        </authorList>
    </citation>
    <scope>NUCLEOTIDE SEQUENCE [LARGE SCALE GENOMIC DNA]</scope>
    <source>
        <strain evidence="5">UMNLAv8</strain>
    </source>
</reference>
<keyword evidence="2" id="KW-0238">DNA-binding</keyword>
<dbReference type="InterPro" id="IPR036388">
    <property type="entry name" value="WH-like_DNA-bd_sf"/>
</dbReference>
<comment type="caution">
    <text evidence="4">The sequence shown here is derived from an EMBL/GenBank/DDBJ whole genome shotgun (WGS) entry which is preliminary data.</text>
</comment>
<dbReference type="InterPro" id="IPR036390">
    <property type="entry name" value="WH_DNA-bd_sf"/>
</dbReference>
<dbReference type="InterPro" id="IPR000835">
    <property type="entry name" value="HTH_MarR-typ"/>
</dbReference>
<evidence type="ECO:0000256" key="2">
    <source>
        <dbReference type="ARBA" id="ARBA00023125"/>
    </source>
</evidence>